<dbReference type="InterPro" id="IPR046804">
    <property type="entry name" value="DNA-PKcs_N"/>
</dbReference>
<gene>
    <name evidence="1" type="ORF">PACLA_8A012761</name>
</gene>
<sequence length="370" mass="42015">MTEIIDRYLNQLNNCSKPSSSNRGNEAADICSDLRAYCIENITETQIAYCSSLLFNQDGGILTFAKAVVLVDEFAKCKEIILSFLAEYIAKVKTRISPYATDIKDICLKLFSSDKNSRVKNETFQVLLQLLELKFDATIVEKLNVENIVEKYFSACCQPTKHTSTVKYGIYSLLGTLAEFFPEIMVTRADRLVQIYVGVLKAEMKKPSKPDMPVIAGCLRGLGSTLVNFTQAVDEGSQYAKDIYTYVRRAIDASVEYSRYEVPRAGLNFLARHAAQYKEYLTRDYEAVYETLVSWCKRNNKETRANAFAALEAFLKQVAECLVSRGSEVTVHDREIFKYFIKEFQRVINSNDSITRDISIAIRGYGYFAK</sequence>
<dbReference type="InterPro" id="IPR016024">
    <property type="entry name" value="ARM-type_fold"/>
</dbReference>
<accession>A0A6S7K1B3</accession>
<dbReference type="SUPFAM" id="SSF48371">
    <property type="entry name" value="ARM repeat"/>
    <property type="match status" value="1"/>
</dbReference>
<keyword evidence="1" id="KW-0808">Transferase</keyword>
<evidence type="ECO:0000313" key="2">
    <source>
        <dbReference type="Proteomes" id="UP001152795"/>
    </source>
</evidence>
<feature type="non-terminal residue" evidence="1">
    <location>
        <position position="1"/>
    </location>
</feature>
<proteinExistence type="predicted"/>
<dbReference type="InterPro" id="IPR011989">
    <property type="entry name" value="ARM-like"/>
</dbReference>
<name>A0A6S7K1B3_PARCT</name>
<dbReference type="AlphaFoldDB" id="A0A6S7K1B3"/>
<keyword evidence="1" id="KW-0418">Kinase</keyword>
<dbReference type="OrthoDB" id="431717at2759"/>
<keyword evidence="2" id="KW-1185">Reference proteome</keyword>
<protein>
    <submittedName>
        <fullName evidence="1">DNA-dependent kinase catalytic subunit-like</fullName>
    </submittedName>
</protein>
<reference evidence="1" key="1">
    <citation type="submission" date="2020-04" db="EMBL/GenBank/DDBJ databases">
        <authorList>
            <person name="Alioto T."/>
            <person name="Alioto T."/>
            <person name="Gomez Garrido J."/>
        </authorList>
    </citation>
    <scope>NUCLEOTIDE SEQUENCE</scope>
    <source>
        <strain evidence="1">A484AB</strain>
    </source>
</reference>
<dbReference type="Gene3D" id="1.25.10.10">
    <property type="entry name" value="Leucine-rich Repeat Variant"/>
    <property type="match status" value="1"/>
</dbReference>
<dbReference type="GO" id="GO:0016301">
    <property type="term" value="F:kinase activity"/>
    <property type="evidence" value="ECO:0007669"/>
    <property type="project" value="UniProtKB-KW"/>
</dbReference>
<organism evidence="1 2">
    <name type="scientific">Paramuricea clavata</name>
    <name type="common">Red gorgonian</name>
    <name type="synonym">Violescent sea-whip</name>
    <dbReference type="NCBI Taxonomy" id="317549"/>
    <lineage>
        <taxon>Eukaryota</taxon>
        <taxon>Metazoa</taxon>
        <taxon>Cnidaria</taxon>
        <taxon>Anthozoa</taxon>
        <taxon>Octocorallia</taxon>
        <taxon>Malacalcyonacea</taxon>
        <taxon>Plexauridae</taxon>
        <taxon>Paramuricea</taxon>
    </lineage>
</organism>
<dbReference type="EMBL" id="CACRXK020011875">
    <property type="protein sequence ID" value="CAB4022232.1"/>
    <property type="molecule type" value="Genomic_DNA"/>
</dbReference>
<evidence type="ECO:0000313" key="1">
    <source>
        <dbReference type="EMBL" id="CAB4022232.1"/>
    </source>
</evidence>
<dbReference type="Pfam" id="PF20500">
    <property type="entry name" value="DNA-PKcs_N"/>
    <property type="match status" value="1"/>
</dbReference>
<comment type="caution">
    <text evidence="1">The sequence shown here is derived from an EMBL/GenBank/DDBJ whole genome shotgun (WGS) entry which is preliminary data.</text>
</comment>
<dbReference type="Proteomes" id="UP001152795">
    <property type="component" value="Unassembled WGS sequence"/>
</dbReference>